<dbReference type="EMBL" id="PGTN01000007">
    <property type="protein sequence ID" value="PJF48755.1"/>
    <property type="molecule type" value="Genomic_DNA"/>
</dbReference>
<evidence type="ECO:0000313" key="3">
    <source>
        <dbReference type="EMBL" id="PJF48755.1"/>
    </source>
</evidence>
<feature type="domain" description="Gfo/Idh/MocA-like oxidoreductase N-terminal" evidence="1">
    <location>
        <begin position="6"/>
        <end position="124"/>
    </location>
</feature>
<evidence type="ECO:0000313" key="4">
    <source>
        <dbReference type="Proteomes" id="UP000230790"/>
    </source>
</evidence>
<dbReference type="InterPro" id="IPR055170">
    <property type="entry name" value="GFO_IDH_MocA-like_dom"/>
</dbReference>
<feature type="domain" description="GFO/IDH/MocA-like oxidoreductase" evidence="2">
    <location>
        <begin position="134"/>
        <end position="273"/>
    </location>
</feature>
<dbReference type="Gene3D" id="3.30.360.10">
    <property type="entry name" value="Dihydrodipicolinate Reductase, domain 2"/>
    <property type="match status" value="1"/>
</dbReference>
<reference evidence="3 4" key="1">
    <citation type="submission" date="2017-11" db="EMBL/GenBank/DDBJ databases">
        <title>Evolution of Phototrophy in the Chloroflexi Phylum Driven by Horizontal Gene Transfer.</title>
        <authorList>
            <person name="Ward L.M."/>
            <person name="Hemp J."/>
            <person name="Shih P.M."/>
            <person name="Mcglynn S.E."/>
            <person name="Fischer W."/>
        </authorList>
    </citation>
    <scope>NUCLEOTIDE SEQUENCE [LARGE SCALE GENOMIC DNA]</scope>
    <source>
        <strain evidence="3">JP3_7</strain>
    </source>
</reference>
<dbReference type="GO" id="GO:0000166">
    <property type="term" value="F:nucleotide binding"/>
    <property type="evidence" value="ECO:0007669"/>
    <property type="project" value="InterPro"/>
</dbReference>
<evidence type="ECO:0000259" key="1">
    <source>
        <dbReference type="Pfam" id="PF01408"/>
    </source>
</evidence>
<dbReference type="PANTHER" id="PTHR43249:SF1">
    <property type="entry name" value="D-GLUCOSIDE 3-DEHYDROGENASE"/>
    <property type="match status" value="1"/>
</dbReference>
<dbReference type="PANTHER" id="PTHR43249">
    <property type="entry name" value="UDP-N-ACETYL-2-AMINO-2-DEOXY-D-GLUCURONATE OXIDASE"/>
    <property type="match status" value="1"/>
</dbReference>
<comment type="caution">
    <text evidence="3">The sequence shown here is derived from an EMBL/GenBank/DDBJ whole genome shotgun (WGS) entry which is preliminary data.</text>
</comment>
<dbReference type="InterPro" id="IPR036291">
    <property type="entry name" value="NAD(P)-bd_dom_sf"/>
</dbReference>
<dbReference type="AlphaFoldDB" id="A0A2M8QG10"/>
<dbReference type="Pfam" id="PF22725">
    <property type="entry name" value="GFO_IDH_MocA_C3"/>
    <property type="match status" value="1"/>
</dbReference>
<dbReference type="InterPro" id="IPR000683">
    <property type="entry name" value="Gfo/Idh/MocA-like_OxRdtase_N"/>
</dbReference>
<name>A0A2M8QG10_9CHLR</name>
<dbReference type="Gene3D" id="3.40.50.720">
    <property type="entry name" value="NAD(P)-binding Rossmann-like Domain"/>
    <property type="match status" value="1"/>
</dbReference>
<dbReference type="SUPFAM" id="SSF55347">
    <property type="entry name" value="Glyceraldehyde-3-phosphate dehydrogenase-like, C-terminal domain"/>
    <property type="match status" value="1"/>
</dbReference>
<gene>
    <name evidence="3" type="ORF">CUN48_02070</name>
</gene>
<evidence type="ECO:0000259" key="2">
    <source>
        <dbReference type="Pfam" id="PF22725"/>
    </source>
</evidence>
<dbReference type="Proteomes" id="UP000230790">
    <property type="component" value="Unassembled WGS sequence"/>
</dbReference>
<dbReference type="Pfam" id="PF01408">
    <property type="entry name" value="GFO_IDH_MocA"/>
    <property type="match status" value="1"/>
</dbReference>
<dbReference type="SUPFAM" id="SSF51735">
    <property type="entry name" value="NAD(P)-binding Rossmann-fold domains"/>
    <property type="match status" value="1"/>
</dbReference>
<dbReference type="InterPro" id="IPR052515">
    <property type="entry name" value="Gfo/Idh/MocA_Oxidoreductase"/>
</dbReference>
<organism evidence="3 4">
    <name type="scientific">Candidatus Thermofonsia Clade 3 bacterium</name>
    <dbReference type="NCBI Taxonomy" id="2364212"/>
    <lineage>
        <taxon>Bacteria</taxon>
        <taxon>Bacillati</taxon>
        <taxon>Chloroflexota</taxon>
        <taxon>Candidatus Thermofontia</taxon>
        <taxon>Candidatus Thermofonsia Clade 3</taxon>
    </lineage>
</organism>
<protein>
    <submittedName>
        <fullName evidence="3">Gfo/Idh/MocA family oxidoreductase</fullName>
    </submittedName>
</protein>
<accession>A0A2M8QG10</accession>
<proteinExistence type="predicted"/>
<sequence length="357" mass="38129">MSTHRLRAGVIGAGAIGQQGHIPGFQAAGVEIAAVCDSNFARAQEVAHRFSIPKVFADYRELLAQPEIDMVSVGLPNSLHAPVTIEALNAGKHVLCEKPMTTSSALAAEMIAAAQKNGRLLSVNQHMRFDRTARAMRDIIAAGHLGRVYLAESKWVRQQGIPGFGSWFTNKDLAGGGALYDIGVHLLDLILYLLDFPEVVAVKGFLSGELGKQKIGLGGWGADRFTDGRFDVDDTAFAVLTLKDGAQIRLLATWAAFGPGEDRVTLYGTQGGLDRSGLFSDSPSLKYYSAQDGKIVAEEPDLSPYPNERSWLQSVGAFVSAVRGEAPLAVLPEQALQVVRILEATAASATSGREVSL</sequence>